<evidence type="ECO:0000256" key="2">
    <source>
        <dbReference type="SAM" id="Phobius"/>
    </source>
</evidence>
<dbReference type="Gene3D" id="2.20.110.10">
    <property type="entry name" value="Histone H3 K4-specific methyltransferase SET7/9 N-terminal domain"/>
    <property type="match status" value="1"/>
</dbReference>
<protein>
    <submittedName>
        <fullName evidence="3">Uncharacterized protein</fullName>
    </submittedName>
</protein>
<name>A0A2A5SCQ5_9LACT</name>
<keyword evidence="5" id="KW-1185">Reference proteome</keyword>
<sequence>MAQTFKEKLAELEAKRRFEQEAIMTSGSEVTDAIEILETSEFPENPLSQNDVEASLSARKTPKIKIKKMTLTILVSLFVIIVAQIYALGDFSLTRQVTQKSLDQKFTYQGGMNNGRFSGDATITDSSGNMLKAQFKSGKMVGPMTYTKNNGYVVTEKDNAVTITLADKSVVRQAAGQYVYNGTVFTYDGSWRFAGIWQGKMHFANGASYEGSWKNGLPDGQGTYTPIVGEPITGIFKMGELEK</sequence>
<accession>A0A2A5SCQ5</accession>
<dbReference type="SUPFAM" id="SSF82185">
    <property type="entry name" value="Histone H3 K4-specific methyltransferase SET7/9 N-terminal domain"/>
    <property type="match status" value="2"/>
</dbReference>
<evidence type="ECO:0000313" key="3">
    <source>
        <dbReference type="EMBL" id="QIW52701.1"/>
    </source>
</evidence>
<keyword evidence="1" id="KW-0677">Repeat</keyword>
<dbReference type="Proteomes" id="UP000501558">
    <property type="component" value="Chromosome"/>
</dbReference>
<dbReference type="Proteomes" id="UP000501945">
    <property type="component" value="Chromosome"/>
</dbReference>
<keyword evidence="2" id="KW-0812">Transmembrane</keyword>
<organism evidence="3 6">
    <name type="scientific">Pseudolactococcus raffinolactis</name>
    <dbReference type="NCBI Taxonomy" id="1366"/>
    <lineage>
        <taxon>Bacteria</taxon>
        <taxon>Bacillati</taxon>
        <taxon>Bacillota</taxon>
        <taxon>Bacilli</taxon>
        <taxon>Lactobacillales</taxon>
        <taxon>Streptococcaceae</taxon>
        <taxon>Pseudolactococcus</taxon>
    </lineage>
</organism>
<evidence type="ECO:0000313" key="4">
    <source>
        <dbReference type="EMBL" id="QIW57430.1"/>
    </source>
</evidence>
<dbReference type="EMBL" id="CP047616">
    <property type="protein sequence ID" value="QIW52701.1"/>
    <property type="molecule type" value="Genomic_DNA"/>
</dbReference>
<keyword evidence="2" id="KW-1133">Transmembrane helix</keyword>
<reference evidence="5 6" key="1">
    <citation type="submission" date="2019-12" db="EMBL/GenBank/DDBJ databases">
        <title>Whole genome sequences of Lactococcus raffinolactis strains isolated from sewage.</title>
        <authorList>
            <person name="Ybazeta G."/>
            <person name="Ross M."/>
            <person name="Brabant-Kirwan D."/>
            <person name="Saleh M."/>
            <person name="Dillon J.A."/>
            <person name="Splinter K."/>
            <person name="Nokhbeh R."/>
        </authorList>
    </citation>
    <scope>NUCLEOTIDE SEQUENCE [LARGE SCALE GENOMIC DNA]</scope>
    <source>
        <strain evidence="4 5">Lr_19_14</strain>
        <strain evidence="3 6">Lr_19_5</strain>
    </source>
</reference>
<evidence type="ECO:0000313" key="5">
    <source>
        <dbReference type="Proteomes" id="UP000501558"/>
    </source>
</evidence>
<dbReference type="RefSeq" id="WP_061774569.1">
    <property type="nucleotide sequence ID" value="NZ_BAAAXH010000012.1"/>
</dbReference>
<evidence type="ECO:0000256" key="1">
    <source>
        <dbReference type="ARBA" id="ARBA00022737"/>
    </source>
</evidence>
<dbReference type="SMART" id="SM00698">
    <property type="entry name" value="MORN"/>
    <property type="match status" value="1"/>
</dbReference>
<dbReference type="GeneID" id="93296252"/>
<dbReference type="PANTHER" id="PTHR23084">
    <property type="entry name" value="PHOSPHATIDYLINOSITOL-4-PHOSPHATE 5-KINASE RELATED"/>
    <property type="match status" value="1"/>
</dbReference>
<feature type="transmembrane region" description="Helical" evidence="2">
    <location>
        <begin position="69"/>
        <end position="89"/>
    </location>
</feature>
<dbReference type="AlphaFoldDB" id="A0A2A5SCQ5"/>
<proteinExistence type="predicted"/>
<dbReference type="OrthoDB" id="2593410at2"/>
<evidence type="ECO:0000313" key="6">
    <source>
        <dbReference type="Proteomes" id="UP000501945"/>
    </source>
</evidence>
<dbReference type="InterPro" id="IPR003409">
    <property type="entry name" value="MORN"/>
</dbReference>
<dbReference type="Pfam" id="PF02493">
    <property type="entry name" value="MORN"/>
    <property type="match status" value="1"/>
</dbReference>
<dbReference type="PANTHER" id="PTHR23084:SF263">
    <property type="entry name" value="MORN REPEAT-CONTAINING PROTEIN 1"/>
    <property type="match status" value="1"/>
</dbReference>
<gene>
    <name evidence="4" type="ORF">GU334_00095</name>
    <name evidence="3" type="ORF">GU336_00095</name>
</gene>
<keyword evidence="2" id="KW-0472">Membrane</keyword>
<dbReference type="EMBL" id="CP047628">
    <property type="protein sequence ID" value="QIW57430.1"/>
    <property type="molecule type" value="Genomic_DNA"/>
</dbReference>